<dbReference type="InterPro" id="IPR033140">
    <property type="entry name" value="Lipase_GDXG_put_SER_AS"/>
</dbReference>
<dbReference type="PANTHER" id="PTHR48081">
    <property type="entry name" value="AB HYDROLASE SUPERFAMILY PROTEIN C4A8.06C"/>
    <property type="match status" value="1"/>
</dbReference>
<dbReference type="Pfam" id="PF07859">
    <property type="entry name" value="Abhydrolase_3"/>
    <property type="match status" value="1"/>
</dbReference>
<dbReference type="InterPro" id="IPR013094">
    <property type="entry name" value="AB_hydrolase_3"/>
</dbReference>
<comment type="similarity">
    <text evidence="1">Belongs to the 'GDXG' lipolytic enzyme family.</text>
</comment>
<feature type="active site" evidence="3">
    <location>
        <position position="144"/>
    </location>
</feature>
<accession>A0A2M9FXN2</accession>
<name>A0A2M9FXN2_9PROT</name>
<dbReference type="AlphaFoldDB" id="A0A2M9FXN2"/>
<feature type="domain" description="Alpha/beta hydrolase fold-3" evidence="4">
    <location>
        <begin position="70"/>
        <end position="271"/>
    </location>
</feature>
<dbReference type="EMBL" id="PHIG01000047">
    <property type="protein sequence ID" value="PJK28221.1"/>
    <property type="molecule type" value="Genomic_DNA"/>
</dbReference>
<dbReference type="InterPro" id="IPR029058">
    <property type="entry name" value="AB_hydrolase_fold"/>
</dbReference>
<dbReference type="PANTHER" id="PTHR48081:SF30">
    <property type="entry name" value="ACETYL-HYDROLASE LIPR-RELATED"/>
    <property type="match status" value="1"/>
</dbReference>
<evidence type="ECO:0000313" key="5">
    <source>
        <dbReference type="EMBL" id="PJK28221.1"/>
    </source>
</evidence>
<dbReference type="InterPro" id="IPR002168">
    <property type="entry name" value="Lipase_GDXG_HIS_AS"/>
</dbReference>
<organism evidence="5 6">
    <name type="scientific">Minwuia thermotolerans</name>
    <dbReference type="NCBI Taxonomy" id="2056226"/>
    <lineage>
        <taxon>Bacteria</taxon>
        <taxon>Pseudomonadati</taxon>
        <taxon>Pseudomonadota</taxon>
        <taxon>Alphaproteobacteria</taxon>
        <taxon>Minwuiales</taxon>
        <taxon>Minwuiaceae</taxon>
        <taxon>Minwuia</taxon>
    </lineage>
</organism>
<proteinExistence type="inferred from homology"/>
<dbReference type="Proteomes" id="UP000229498">
    <property type="component" value="Unassembled WGS sequence"/>
</dbReference>
<keyword evidence="6" id="KW-1185">Reference proteome</keyword>
<sequence>MTVQELNSIIELLTSRPQPENPPPAEMRERFEKLATFLPTPGDARTEAVDAGGVPGEWVSAPGANQDRAVLFLHGGGYVIGSINTHRTLAYNLSKAADARILLIDYRLAPENPFPAAVDDAVAAYKWILGQGFKPGDIAVAGDSAGGGLTMALLLALRDAGVEPPACAVPMSPWVDMEGVGESMAANHDIDPMVQKPGLDRMAGMYLNGADARQPLASPIHADLTGLPPLLIQVGTRETLVDDARRLHRKALADGVQSSLEEAGGMIHVWHLFAPMLSEGREAIDRAGLFIRTRAGA</sequence>
<dbReference type="PROSITE" id="PS01173">
    <property type="entry name" value="LIPASE_GDXG_HIS"/>
    <property type="match status" value="1"/>
</dbReference>
<dbReference type="Gene3D" id="3.40.50.1820">
    <property type="entry name" value="alpha/beta hydrolase"/>
    <property type="match status" value="1"/>
</dbReference>
<evidence type="ECO:0000256" key="3">
    <source>
        <dbReference type="PROSITE-ProRule" id="PRU10038"/>
    </source>
</evidence>
<dbReference type="InterPro" id="IPR050300">
    <property type="entry name" value="GDXG_lipolytic_enzyme"/>
</dbReference>
<evidence type="ECO:0000259" key="4">
    <source>
        <dbReference type="Pfam" id="PF07859"/>
    </source>
</evidence>
<evidence type="ECO:0000256" key="2">
    <source>
        <dbReference type="ARBA" id="ARBA00022801"/>
    </source>
</evidence>
<dbReference type="GO" id="GO:0004806">
    <property type="term" value="F:triacylglycerol lipase activity"/>
    <property type="evidence" value="ECO:0007669"/>
    <property type="project" value="TreeGrafter"/>
</dbReference>
<dbReference type="OrthoDB" id="9806180at2"/>
<dbReference type="RefSeq" id="WP_109794669.1">
    <property type="nucleotide sequence ID" value="NZ_PHIG01000047.1"/>
</dbReference>
<dbReference type="PROSITE" id="PS01174">
    <property type="entry name" value="LIPASE_GDXG_SER"/>
    <property type="match status" value="1"/>
</dbReference>
<gene>
    <name evidence="5" type="ORF">CVT23_17755</name>
</gene>
<keyword evidence="2 5" id="KW-0378">Hydrolase</keyword>
<evidence type="ECO:0000313" key="6">
    <source>
        <dbReference type="Proteomes" id="UP000229498"/>
    </source>
</evidence>
<reference evidence="5 6" key="1">
    <citation type="submission" date="2017-11" db="EMBL/GenBank/DDBJ databases">
        <title>Draft genome sequence of Rhizobiales bacterium SY3-13.</title>
        <authorList>
            <person name="Sun C."/>
        </authorList>
    </citation>
    <scope>NUCLEOTIDE SEQUENCE [LARGE SCALE GENOMIC DNA]</scope>
    <source>
        <strain evidence="5 6">SY3-13</strain>
    </source>
</reference>
<evidence type="ECO:0000256" key="1">
    <source>
        <dbReference type="ARBA" id="ARBA00010515"/>
    </source>
</evidence>
<dbReference type="SUPFAM" id="SSF53474">
    <property type="entry name" value="alpha/beta-Hydrolases"/>
    <property type="match status" value="1"/>
</dbReference>
<protein>
    <submittedName>
        <fullName evidence="5">Alpha/beta hydrolase</fullName>
    </submittedName>
</protein>
<comment type="caution">
    <text evidence="5">The sequence shown here is derived from an EMBL/GenBank/DDBJ whole genome shotgun (WGS) entry which is preliminary data.</text>
</comment>